<accession>A0A0D2LQ61</accession>
<evidence type="ECO:0000313" key="2">
    <source>
        <dbReference type="EMBL" id="KIY92081.1"/>
    </source>
</evidence>
<gene>
    <name evidence="2" type="ORF">MNEG_15882</name>
</gene>
<evidence type="ECO:0000313" key="3">
    <source>
        <dbReference type="Proteomes" id="UP000054498"/>
    </source>
</evidence>
<keyword evidence="1" id="KW-0812">Transmembrane</keyword>
<protein>
    <submittedName>
        <fullName evidence="2">Uncharacterized protein</fullName>
    </submittedName>
</protein>
<sequence length="138" mass="14998">MEAAKPVLSMPWVDLQAVQALLPVWGLFLAGVLVGQLLPRISRAVRLPKTLPISSLLTRWSQAVLVFHLAVILKEVWHHVAHPGTLRGLLRATVQWACGRGWSFQWPASIGSDGLLDVASDSSSSSEGGELARSEGEW</sequence>
<dbReference type="RefSeq" id="XP_013891101.1">
    <property type="nucleotide sequence ID" value="XM_014035647.1"/>
</dbReference>
<feature type="transmembrane region" description="Helical" evidence="1">
    <location>
        <begin position="20"/>
        <end position="39"/>
    </location>
</feature>
<proteinExistence type="predicted"/>
<dbReference type="AlphaFoldDB" id="A0A0D2LQ61"/>
<dbReference type="Proteomes" id="UP000054498">
    <property type="component" value="Unassembled WGS sequence"/>
</dbReference>
<keyword evidence="3" id="KW-1185">Reference proteome</keyword>
<name>A0A0D2LQ61_9CHLO</name>
<evidence type="ECO:0000256" key="1">
    <source>
        <dbReference type="SAM" id="Phobius"/>
    </source>
</evidence>
<keyword evidence="1" id="KW-0472">Membrane</keyword>
<organism evidence="2 3">
    <name type="scientific">Monoraphidium neglectum</name>
    <dbReference type="NCBI Taxonomy" id="145388"/>
    <lineage>
        <taxon>Eukaryota</taxon>
        <taxon>Viridiplantae</taxon>
        <taxon>Chlorophyta</taxon>
        <taxon>core chlorophytes</taxon>
        <taxon>Chlorophyceae</taxon>
        <taxon>CS clade</taxon>
        <taxon>Sphaeropleales</taxon>
        <taxon>Selenastraceae</taxon>
        <taxon>Monoraphidium</taxon>
    </lineage>
</organism>
<dbReference type="EMBL" id="KK105976">
    <property type="protein sequence ID" value="KIY92081.1"/>
    <property type="molecule type" value="Genomic_DNA"/>
</dbReference>
<reference evidence="2 3" key="1">
    <citation type="journal article" date="2013" name="BMC Genomics">
        <title>Reconstruction of the lipid metabolism for the microalga Monoraphidium neglectum from its genome sequence reveals characteristics suitable for biofuel production.</title>
        <authorList>
            <person name="Bogen C."/>
            <person name="Al-Dilaimi A."/>
            <person name="Albersmeier A."/>
            <person name="Wichmann J."/>
            <person name="Grundmann M."/>
            <person name="Rupp O."/>
            <person name="Lauersen K.J."/>
            <person name="Blifernez-Klassen O."/>
            <person name="Kalinowski J."/>
            <person name="Goesmann A."/>
            <person name="Mussgnug J.H."/>
            <person name="Kruse O."/>
        </authorList>
    </citation>
    <scope>NUCLEOTIDE SEQUENCE [LARGE SCALE GENOMIC DNA]</scope>
    <source>
        <strain evidence="2 3">SAG 48.87</strain>
    </source>
</reference>
<dbReference type="KEGG" id="mng:MNEG_15882"/>
<dbReference type="GeneID" id="25733587"/>
<keyword evidence="1" id="KW-1133">Transmembrane helix</keyword>